<comment type="similarity">
    <text evidence="3">Belongs to the lysine N(6)-hydroxylase/L-ornithine N(5)-oxygenase family.</text>
</comment>
<dbReference type="AlphaFoldDB" id="A0A0W0FZN8"/>
<comment type="similarity">
    <text evidence="4">Belongs to the FAD-binding monooxygenase family.</text>
</comment>
<comment type="cofactor">
    <cofactor evidence="1">
        <name>FAD</name>
        <dbReference type="ChEBI" id="CHEBI:57692"/>
    </cofactor>
</comment>
<comment type="catalytic activity">
    <reaction evidence="11">
        <text>L-ornithine + NADH + O2 = N(5)-hydroxy-L-ornithine + NAD(+) + H2O</text>
        <dbReference type="Rhea" id="RHEA:41512"/>
        <dbReference type="ChEBI" id="CHEBI:15377"/>
        <dbReference type="ChEBI" id="CHEBI:15379"/>
        <dbReference type="ChEBI" id="CHEBI:46911"/>
        <dbReference type="ChEBI" id="CHEBI:57540"/>
        <dbReference type="ChEBI" id="CHEBI:57945"/>
        <dbReference type="ChEBI" id="CHEBI:78275"/>
        <dbReference type="EC" id="1.14.13.196"/>
    </reaction>
</comment>
<evidence type="ECO:0000256" key="5">
    <source>
        <dbReference type="ARBA" id="ARBA00012881"/>
    </source>
</evidence>
<dbReference type="eggNOG" id="KOG1399">
    <property type="taxonomic scope" value="Eukaryota"/>
</dbReference>
<keyword evidence="7" id="KW-0274">FAD</keyword>
<dbReference type="InterPro" id="IPR025700">
    <property type="entry name" value="Lys/Orn_oxygenase"/>
</dbReference>
<keyword evidence="9" id="KW-0560">Oxidoreductase</keyword>
<keyword evidence="8" id="KW-0521">NADP</keyword>
<evidence type="ECO:0000256" key="9">
    <source>
        <dbReference type="ARBA" id="ARBA00023002"/>
    </source>
</evidence>
<organism evidence="12 13">
    <name type="scientific">Moniliophthora roreri</name>
    <name type="common">Frosty pod rot fungus</name>
    <name type="synonym">Monilia roreri</name>
    <dbReference type="NCBI Taxonomy" id="221103"/>
    <lineage>
        <taxon>Eukaryota</taxon>
        <taxon>Fungi</taxon>
        <taxon>Dikarya</taxon>
        <taxon>Basidiomycota</taxon>
        <taxon>Agaricomycotina</taxon>
        <taxon>Agaricomycetes</taxon>
        <taxon>Agaricomycetidae</taxon>
        <taxon>Agaricales</taxon>
        <taxon>Marasmiineae</taxon>
        <taxon>Marasmiaceae</taxon>
        <taxon>Moniliophthora</taxon>
    </lineage>
</organism>
<evidence type="ECO:0000256" key="2">
    <source>
        <dbReference type="ARBA" id="ARBA00004924"/>
    </source>
</evidence>
<keyword evidence="6" id="KW-0285">Flavoprotein</keyword>
<dbReference type="GO" id="GO:0016491">
    <property type="term" value="F:oxidoreductase activity"/>
    <property type="evidence" value="ECO:0007669"/>
    <property type="project" value="UniProtKB-KW"/>
</dbReference>
<evidence type="ECO:0000256" key="6">
    <source>
        <dbReference type="ARBA" id="ARBA00022630"/>
    </source>
</evidence>
<dbReference type="Gene3D" id="3.50.50.60">
    <property type="entry name" value="FAD/NAD(P)-binding domain"/>
    <property type="match status" value="2"/>
</dbReference>
<evidence type="ECO:0000256" key="10">
    <source>
        <dbReference type="ARBA" id="ARBA00047598"/>
    </source>
</evidence>
<name>A0A0W0FZN8_MONRR</name>
<evidence type="ECO:0000256" key="8">
    <source>
        <dbReference type="ARBA" id="ARBA00022857"/>
    </source>
</evidence>
<dbReference type="PANTHER" id="PTHR43098">
    <property type="entry name" value="L-ORNITHINE N(5)-MONOOXYGENASE-RELATED"/>
    <property type="match status" value="1"/>
</dbReference>
<evidence type="ECO:0000313" key="13">
    <source>
        <dbReference type="Proteomes" id="UP000054988"/>
    </source>
</evidence>
<dbReference type="SUPFAM" id="SSF51905">
    <property type="entry name" value="FAD/NAD(P)-binding domain"/>
    <property type="match status" value="2"/>
</dbReference>
<dbReference type="InterPro" id="IPR050775">
    <property type="entry name" value="FAD-binding_Monooxygenases"/>
</dbReference>
<proteinExistence type="inferred from homology"/>
<accession>A0A0W0FZN8</accession>
<dbReference type="EMBL" id="LATX01001438">
    <property type="protein sequence ID" value="KTB41688.1"/>
    <property type="molecule type" value="Genomic_DNA"/>
</dbReference>
<evidence type="ECO:0000256" key="3">
    <source>
        <dbReference type="ARBA" id="ARBA00007588"/>
    </source>
</evidence>
<dbReference type="EC" id="1.14.13.196" evidence="5"/>
<dbReference type="InterPro" id="IPR036188">
    <property type="entry name" value="FAD/NAD-bd_sf"/>
</dbReference>
<evidence type="ECO:0000256" key="1">
    <source>
        <dbReference type="ARBA" id="ARBA00001974"/>
    </source>
</evidence>
<dbReference type="Pfam" id="PF13434">
    <property type="entry name" value="Lys_Orn_oxgnase"/>
    <property type="match status" value="1"/>
</dbReference>
<evidence type="ECO:0000256" key="11">
    <source>
        <dbReference type="ARBA" id="ARBA00049248"/>
    </source>
</evidence>
<dbReference type="PANTHER" id="PTHR43098:SF2">
    <property type="entry name" value="FAD-BINDING MONOOXYGENASE AUSB-RELATED"/>
    <property type="match status" value="1"/>
</dbReference>
<protein>
    <recommendedName>
        <fullName evidence="5">L-ornithine N(5)-monooxygenase [NAD(P)H]</fullName>
        <ecNumber evidence="5">1.14.13.196</ecNumber>
    </recommendedName>
</protein>
<comment type="catalytic activity">
    <reaction evidence="10">
        <text>L-ornithine + NADPH + O2 = N(5)-hydroxy-L-ornithine + NADP(+) + H2O</text>
        <dbReference type="Rhea" id="RHEA:41508"/>
        <dbReference type="ChEBI" id="CHEBI:15377"/>
        <dbReference type="ChEBI" id="CHEBI:15379"/>
        <dbReference type="ChEBI" id="CHEBI:46911"/>
        <dbReference type="ChEBI" id="CHEBI:57783"/>
        <dbReference type="ChEBI" id="CHEBI:58349"/>
        <dbReference type="ChEBI" id="CHEBI:78275"/>
        <dbReference type="EC" id="1.14.13.196"/>
    </reaction>
</comment>
<dbReference type="Proteomes" id="UP000054988">
    <property type="component" value="Unassembled WGS sequence"/>
</dbReference>
<reference evidence="12 13" key="1">
    <citation type="submission" date="2015-12" db="EMBL/GenBank/DDBJ databases">
        <title>Draft genome sequence of Moniliophthora roreri, the causal agent of frosty pod rot of cacao.</title>
        <authorList>
            <person name="Aime M.C."/>
            <person name="Diaz-Valderrama J.R."/>
            <person name="Kijpornyongpan T."/>
            <person name="Phillips-Mora W."/>
        </authorList>
    </citation>
    <scope>NUCLEOTIDE SEQUENCE [LARGE SCALE GENOMIC DNA]</scope>
    <source>
        <strain evidence="12 13">MCA 2952</strain>
    </source>
</reference>
<comment type="caution">
    <text evidence="12">The sequence shown here is derived from an EMBL/GenBank/DDBJ whole genome shotgun (WGS) entry which is preliminary data.</text>
</comment>
<comment type="pathway">
    <text evidence="2">Siderophore biosynthesis.</text>
</comment>
<evidence type="ECO:0000256" key="4">
    <source>
        <dbReference type="ARBA" id="ARBA00010139"/>
    </source>
</evidence>
<sequence>MLTSSGFPPRSVTYDNKKELIETRKDATPVSSFILSSSMSDAPYVANGEAAAALPKPSRPLDPLGIQQKYEEERSKRLRPEGTHQFVELRDSDKYRHLGEDIWVDHTALNAQKSPLEDGASIKALVLGAGYGGLFFAVRLIQAGFSPNDIRLVDSAGGFGGLMCDVESYCYMPLLEETGYMPKHKYAYGPELLQHANRIAEKWDLKDKALFHSEVKTLDWDESGKSWVVKIEEYRRPNEEKKGLTVRAQFIFLAFGVLNFPHIPKIPSMEQFKGHMFHTSRWDYAYTGGSPDDWTMSNLKEKRVGIIGTGATAVQVVPQLAEWVKELYVLQRTPSSVDVRGQRETDPLVWKNEIAAKKGWQRERQLNLASYSSNTPNGPNMVNDGWTTSPAYSAIIGGTKYGVITPDKIPEFVGNMFALDMERAHRIRTRVDEVVKDPTTAEKLKPWYPVWCKRPCFHDDYLPTFNKSNVHLVDTDGKGVERFTENGIVANGKEYPIDVLILSTGYRSLGGGSGSPAYRADLVIHGRNGLDMEEKWAGGIATLHGVFTRDFPNLFFPGISQAAATTNQIFTLDVLTEHIAFIISETLNKGRAAEPTKEAEEQWSVDIMTRTAALAAVAGCTPSYLNSEGEISKLAQAPVEVQMRAARAATWGEGIMSYMEKIGQWRANGLEGVEFSA</sequence>
<gene>
    <name evidence="12" type="ORF">WG66_5837</name>
</gene>
<evidence type="ECO:0000313" key="12">
    <source>
        <dbReference type="EMBL" id="KTB41688.1"/>
    </source>
</evidence>
<evidence type="ECO:0000256" key="7">
    <source>
        <dbReference type="ARBA" id="ARBA00022827"/>
    </source>
</evidence>